<organism evidence="2 3">
    <name type="scientific">Flavisolibacter ginsengisoli DSM 18119</name>
    <dbReference type="NCBI Taxonomy" id="1121884"/>
    <lineage>
        <taxon>Bacteria</taxon>
        <taxon>Pseudomonadati</taxon>
        <taxon>Bacteroidota</taxon>
        <taxon>Chitinophagia</taxon>
        <taxon>Chitinophagales</taxon>
        <taxon>Chitinophagaceae</taxon>
        <taxon>Flavisolibacter</taxon>
    </lineage>
</organism>
<evidence type="ECO:0000256" key="1">
    <source>
        <dbReference type="SAM" id="Phobius"/>
    </source>
</evidence>
<name>A0A1M5BW94_9BACT</name>
<dbReference type="EMBL" id="FQUU01000011">
    <property type="protein sequence ID" value="SHF46808.1"/>
    <property type="molecule type" value="Genomic_DNA"/>
</dbReference>
<feature type="transmembrane region" description="Helical" evidence="1">
    <location>
        <begin position="43"/>
        <end position="61"/>
    </location>
</feature>
<sequence length="136" mass="15220">MKWLSIATLALLIYSCFLPWVTIESQNIMVTGMKAEAINFGKPGLLHIVLSVIMMMLLLLNKLWSFKTAFFISAFNIAWSLRNFISISACSAGICPTKHISLYIILIAPIAATVFLLLINKEVPGKKEEINMTREV</sequence>
<keyword evidence="1" id="KW-0812">Transmembrane</keyword>
<gene>
    <name evidence="2" type="ORF">SAMN02745131_02709</name>
</gene>
<evidence type="ECO:0000313" key="2">
    <source>
        <dbReference type="EMBL" id="SHF46808.1"/>
    </source>
</evidence>
<keyword evidence="1" id="KW-1133">Transmembrane helix</keyword>
<keyword evidence="1" id="KW-0472">Membrane</keyword>
<keyword evidence="3" id="KW-1185">Reference proteome</keyword>
<dbReference type="Proteomes" id="UP000184048">
    <property type="component" value="Unassembled WGS sequence"/>
</dbReference>
<reference evidence="2 3" key="1">
    <citation type="submission" date="2016-11" db="EMBL/GenBank/DDBJ databases">
        <authorList>
            <person name="Jaros S."/>
            <person name="Januszkiewicz K."/>
            <person name="Wedrychowicz H."/>
        </authorList>
    </citation>
    <scope>NUCLEOTIDE SEQUENCE [LARGE SCALE GENOMIC DNA]</scope>
    <source>
        <strain evidence="2 3">DSM 18119</strain>
    </source>
</reference>
<evidence type="ECO:0000313" key="3">
    <source>
        <dbReference type="Proteomes" id="UP000184048"/>
    </source>
</evidence>
<dbReference type="AlphaFoldDB" id="A0A1M5BW94"/>
<dbReference type="STRING" id="1121884.SAMN02745131_02709"/>
<proteinExistence type="predicted"/>
<accession>A0A1M5BW94</accession>
<protein>
    <submittedName>
        <fullName evidence="2">Uncharacterized protein</fullName>
    </submittedName>
</protein>
<dbReference type="PROSITE" id="PS51257">
    <property type="entry name" value="PROKAR_LIPOPROTEIN"/>
    <property type="match status" value="1"/>
</dbReference>
<feature type="transmembrane region" description="Helical" evidence="1">
    <location>
        <begin position="100"/>
        <end position="119"/>
    </location>
</feature>